<comment type="caution">
    <text evidence="1">The sequence shown here is derived from an EMBL/GenBank/DDBJ whole genome shotgun (WGS) entry which is preliminary data.</text>
</comment>
<name>A0A5B1LWF1_9ACTN</name>
<proteinExistence type="predicted"/>
<reference evidence="1 2" key="2">
    <citation type="submission" date="2019-09" db="EMBL/GenBank/DDBJ databases">
        <authorList>
            <person name="Jin C."/>
        </authorList>
    </citation>
    <scope>NUCLEOTIDE SEQUENCE [LARGE SCALE GENOMIC DNA]</scope>
    <source>
        <strain evidence="1 2">BN140041</strain>
    </source>
</reference>
<reference evidence="1 2" key="1">
    <citation type="submission" date="2019-09" db="EMBL/GenBank/DDBJ databases">
        <title>Nocardioides panacisoli sp. nov., isolated from the soil of a ginseng field.</title>
        <authorList>
            <person name="Cho C."/>
        </authorList>
    </citation>
    <scope>NUCLEOTIDE SEQUENCE [LARGE SCALE GENOMIC DNA]</scope>
    <source>
        <strain evidence="1 2">BN140041</strain>
    </source>
</reference>
<dbReference type="AlphaFoldDB" id="A0A5B1LWF1"/>
<gene>
    <name evidence="1" type="ORF">F0U47_19685</name>
</gene>
<dbReference type="Proteomes" id="UP000324351">
    <property type="component" value="Unassembled WGS sequence"/>
</dbReference>
<dbReference type="RefSeq" id="WP_149752199.1">
    <property type="nucleotide sequence ID" value="NZ_VUJW01000015.1"/>
</dbReference>
<organism evidence="1 2">
    <name type="scientific">Nocardioides antri</name>
    <dbReference type="NCBI Taxonomy" id="2607659"/>
    <lineage>
        <taxon>Bacteria</taxon>
        <taxon>Bacillati</taxon>
        <taxon>Actinomycetota</taxon>
        <taxon>Actinomycetes</taxon>
        <taxon>Propionibacteriales</taxon>
        <taxon>Nocardioidaceae</taxon>
        <taxon>Nocardioides</taxon>
    </lineage>
</organism>
<evidence type="ECO:0000313" key="1">
    <source>
        <dbReference type="EMBL" id="KAA1424069.1"/>
    </source>
</evidence>
<protein>
    <submittedName>
        <fullName evidence="1">Uncharacterized protein</fullName>
    </submittedName>
</protein>
<accession>A0A5B1LWF1</accession>
<evidence type="ECO:0000313" key="2">
    <source>
        <dbReference type="Proteomes" id="UP000324351"/>
    </source>
</evidence>
<dbReference type="EMBL" id="VUJW01000015">
    <property type="protein sequence ID" value="KAA1424069.1"/>
    <property type="molecule type" value="Genomic_DNA"/>
</dbReference>
<keyword evidence="2" id="KW-1185">Reference proteome</keyword>
<sequence length="178" mass="20050">MPAPSDEVLPFVLSDGWPDPLPGCVVTFRESGIVLGSLLFEDDEWRALRSGPALSLRIDEHPVMDGWTTRDPDGTETHVEFEIPLLPVTVPPAAMAHSRAFEEWVWDTHGSLGRLLLWDEPRHWWIVQESDLELAITCAPKGMLSETSEALSWLSFGTEKGRQEVSALRERYAVDWAE</sequence>